<keyword evidence="3" id="KW-1185">Reference proteome</keyword>
<dbReference type="AlphaFoldDB" id="A0A8E2EH58"/>
<reference evidence="2 3" key="1">
    <citation type="journal article" date="2016" name="Nat. Commun.">
        <title>Ectomycorrhizal ecology is imprinted in the genome of the dominant symbiotic fungus Cenococcum geophilum.</title>
        <authorList>
            <consortium name="DOE Joint Genome Institute"/>
            <person name="Peter M."/>
            <person name="Kohler A."/>
            <person name="Ohm R.A."/>
            <person name="Kuo A."/>
            <person name="Krutzmann J."/>
            <person name="Morin E."/>
            <person name="Arend M."/>
            <person name="Barry K.W."/>
            <person name="Binder M."/>
            <person name="Choi C."/>
            <person name="Clum A."/>
            <person name="Copeland A."/>
            <person name="Grisel N."/>
            <person name="Haridas S."/>
            <person name="Kipfer T."/>
            <person name="LaButti K."/>
            <person name="Lindquist E."/>
            <person name="Lipzen A."/>
            <person name="Maire R."/>
            <person name="Meier B."/>
            <person name="Mihaltcheva S."/>
            <person name="Molinier V."/>
            <person name="Murat C."/>
            <person name="Poggeler S."/>
            <person name="Quandt C.A."/>
            <person name="Sperisen C."/>
            <person name="Tritt A."/>
            <person name="Tisserant E."/>
            <person name="Crous P.W."/>
            <person name="Henrissat B."/>
            <person name="Nehls U."/>
            <person name="Egli S."/>
            <person name="Spatafora J.W."/>
            <person name="Grigoriev I.V."/>
            <person name="Martin F.M."/>
        </authorList>
    </citation>
    <scope>NUCLEOTIDE SEQUENCE [LARGE SCALE GENOMIC DNA]</scope>
    <source>
        <strain evidence="2 3">CBS 459.81</strain>
    </source>
</reference>
<protein>
    <submittedName>
        <fullName evidence="2">Uncharacterized protein</fullName>
    </submittedName>
</protein>
<feature type="region of interest" description="Disordered" evidence="1">
    <location>
        <begin position="65"/>
        <end position="111"/>
    </location>
</feature>
<sequence>MSSHQRPTDREENAYLREENARLGEILRASHDTYDSLSRAYALLNQTNITQMEEISKLHRELEDARRENAHRSRSHGNWFSGAKWRGQPEVAANADSGQKPRKRPRLELEKDKAVSSLDMLCGQGNTLRK</sequence>
<evidence type="ECO:0000313" key="3">
    <source>
        <dbReference type="Proteomes" id="UP000250266"/>
    </source>
</evidence>
<dbReference type="Proteomes" id="UP000250266">
    <property type="component" value="Unassembled WGS sequence"/>
</dbReference>
<accession>A0A8E2EH58</accession>
<gene>
    <name evidence="2" type="ORF">K432DRAFT_390378</name>
</gene>
<proteinExistence type="predicted"/>
<evidence type="ECO:0000256" key="1">
    <source>
        <dbReference type="SAM" id="MobiDB-lite"/>
    </source>
</evidence>
<organism evidence="2 3">
    <name type="scientific">Lepidopterella palustris CBS 459.81</name>
    <dbReference type="NCBI Taxonomy" id="1314670"/>
    <lineage>
        <taxon>Eukaryota</taxon>
        <taxon>Fungi</taxon>
        <taxon>Dikarya</taxon>
        <taxon>Ascomycota</taxon>
        <taxon>Pezizomycotina</taxon>
        <taxon>Dothideomycetes</taxon>
        <taxon>Pleosporomycetidae</taxon>
        <taxon>Mytilinidiales</taxon>
        <taxon>Argynnaceae</taxon>
        <taxon>Lepidopterella</taxon>
    </lineage>
</organism>
<evidence type="ECO:0000313" key="2">
    <source>
        <dbReference type="EMBL" id="OCK83473.1"/>
    </source>
</evidence>
<name>A0A8E2EH58_9PEZI</name>
<dbReference type="EMBL" id="KV744860">
    <property type="protein sequence ID" value="OCK83473.1"/>
    <property type="molecule type" value="Genomic_DNA"/>
</dbReference>